<evidence type="ECO:0000256" key="2">
    <source>
        <dbReference type="SAM" id="MobiDB-lite"/>
    </source>
</evidence>
<accession>A0A9P1IMD1</accession>
<protein>
    <submittedName>
        <fullName evidence="3">Uncharacterized protein</fullName>
    </submittedName>
</protein>
<evidence type="ECO:0000256" key="1">
    <source>
        <dbReference type="SAM" id="Coils"/>
    </source>
</evidence>
<feature type="compositionally biased region" description="Polar residues" evidence="2">
    <location>
        <begin position="45"/>
        <end position="66"/>
    </location>
</feature>
<feature type="compositionally biased region" description="Acidic residues" evidence="2">
    <location>
        <begin position="94"/>
        <end position="113"/>
    </location>
</feature>
<keyword evidence="4" id="KW-1185">Reference proteome</keyword>
<gene>
    <name evidence="3" type="ORF">CAMP_LOCUS9328</name>
</gene>
<keyword evidence="1" id="KW-0175">Coiled coil</keyword>
<evidence type="ECO:0000313" key="3">
    <source>
        <dbReference type="EMBL" id="CAI5446691.1"/>
    </source>
</evidence>
<sequence length="753" mass="87261">MPRPFLKKGQGIARFQPRRSENLEQNQEKPSLKNSRSAGNLPRFTPTSTVPNSARTEFDSGISNEGASPFDDLETRPPTMSSLPIDRDSPSVLEENDLEASTSEDPEEEEIEEVSASIPSFLPASCAGSSAVSTNSSVLSADEKNRREIAKVLHQRAMMMNTLASVSPTSSSNISTPIGASTPITNTNTQQYQNLPSAPNLTENSGFNIDASLVTPRPFSMNRANLMKKDEAAAQTGASLLHRPLPRFQLQKNQQKENVYDLPQNPVPPKTPRQNYTPAERNLMVQLRDTIAHLDFAEQNLRSSSRKMKDEFVAMKNAMKLRFEKRKMELEEEYRRRFEEFEEEQKIENERIAREKRDLDRERKIAMKESGERGKERAKMIEDQRTRITELETQLAKYRHEQRSRDEKLRKKDEEMEKMTKELERSKKNCQTMEKRLRQMRNEKEKKEKEEEMFVKAEMRRNCPRRRNNIQEEKQQEIVKNQGKVRSVSWADSEEYYDEDTREDSADCVFQIPQEMVMKPAEKGMDEWGPFQIYRNTLGDFTKSTRTAENGQLFQYKNGDLRWINQSESIVLYISGIDGTCQVELLNCSTLLRFFVNRQFEIFRPNNMISMVNYHRNDIRTEVMCLENDYFYTELFDKNGKVTTKDLIQPDLVKKYEPGKNYSIRDSAYVSCQDFDDFEFVEPEFRLRYYKGAMIACKLFAPKISKNDKTLKLDINPESGEGKLESVQQYSSISGISQKKTIFTWPGPGPKKI</sequence>
<organism evidence="3 4">
    <name type="scientific">Caenorhabditis angaria</name>
    <dbReference type="NCBI Taxonomy" id="860376"/>
    <lineage>
        <taxon>Eukaryota</taxon>
        <taxon>Metazoa</taxon>
        <taxon>Ecdysozoa</taxon>
        <taxon>Nematoda</taxon>
        <taxon>Chromadorea</taxon>
        <taxon>Rhabditida</taxon>
        <taxon>Rhabditina</taxon>
        <taxon>Rhabditomorpha</taxon>
        <taxon>Rhabditoidea</taxon>
        <taxon>Rhabditidae</taxon>
        <taxon>Peloderinae</taxon>
        <taxon>Caenorhabditis</taxon>
    </lineage>
</organism>
<comment type="caution">
    <text evidence="3">The sequence shown here is derived from an EMBL/GenBank/DDBJ whole genome shotgun (WGS) entry which is preliminary data.</text>
</comment>
<feature type="region of interest" description="Disordered" evidence="2">
    <location>
        <begin position="1"/>
        <end position="115"/>
    </location>
</feature>
<evidence type="ECO:0000313" key="4">
    <source>
        <dbReference type="Proteomes" id="UP001152747"/>
    </source>
</evidence>
<feature type="compositionally biased region" description="Basic and acidic residues" evidence="2">
    <location>
        <begin position="18"/>
        <end position="31"/>
    </location>
</feature>
<feature type="coiled-coil region" evidence="1">
    <location>
        <begin position="331"/>
        <end position="460"/>
    </location>
</feature>
<dbReference type="EMBL" id="CANHGI010000003">
    <property type="protein sequence ID" value="CAI5446691.1"/>
    <property type="molecule type" value="Genomic_DNA"/>
</dbReference>
<dbReference type="AlphaFoldDB" id="A0A9P1IMD1"/>
<dbReference type="OrthoDB" id="5857768at2759"/>
<reference evidence="3" key="1">
    <citation type="submission" date="2022-11" db="EMBL/GenBank/DDBJ databases">
        <authorList>
            <person name="Kikuchi T."/>
        </authorList>
    </citation>
    <scope>NUCLEOTIDE SEQUENCE</scope>
    <source>
        <strain evidence="3">PS1010</strain>
    </source>
</reference>
<dbReference type="Proteomes" id="UP001152747">
    <property type="component" value="Unassembled WGS sequence"/>
</dbReference>
<proteinExistence type="predicted"/>
<name>A0A9P1IMD1_9PELO</name>